<dbReference type="AlphaFoldDB" id="C7N5Y5"/>
<feature type="transmembrane region" description="Helical" evidence="6">
    <location>
        <begin position="7"/>
        <end position="29"/>
    </location>
</feature>
<accession>C7N5Y5</accession>
<organism evidence="8 9">
    <name type="scientific">Slackia heliotrinireducens (strain ATCC 29202 / DSM 20476 / NCTC 11029 / RHS 1)</name>
    <name type="common">Peptococcus heliotrinreducens</name>
    <dbReference type="NCBI Taxonomy" id="471855"/>
    <lineage>
        <taxon>Bacteria</taxon>
        <taxon>Bacillati</taxon>
        <taxon>Actinomycetota</taxon>
        <taxon>Coriobacteriia</taxon>
        <taxon>Eggerthellales</taxon>
        <taxon>Eggerthellaceae</taxon>
        <taxon>Slackia</taxon>
    </lineage>
</organism>
<dbReference type="GO" id="GO:0022904">
    <property type="term" value="P:respiratory electron transport chain"/>
    <property type="evidence" value="ECO:0007669"/>
    <property type="project" value="InterPro"/>
</dbReference>
<dbReference type="GO" id="GO:0009055">
    <property type="term" value="F:electron transfer activity"/>
    <property type="evidence" value="ECO:0007669"/>
    <property type="project" value="InterPro"/>
</dbReference>
<keyword evidence="9" id="KW-1185">Reference proteome</keyword>
<evidence type="ECO:0000256" key="1">
    <source>
        <dbReference type="ARBA" id="ARBA00004651"/>
    </source>
</evidence>
<evidence type="ECO:0000259" key="7">
    <source>
        <dbReference type="Pfam" id="PF01292"/>
    </source>
</evidence>
<name>C7N5Y5_SLAHD</name>
<evidence type="ECO:0000256" key="6">
    <source>
        <dbReference type="SAM" id="Phobius"/>
    </source>
</evidence>
<dbReference type="Proteomes" id="UP000002026">
    <property type="component" value="Chromosome"/>
</dbReference>
<evidence type="ECO:0000256" key="2">
    <source>
        <dbReference type="ARBA" id="ARBA00022475"/>
    </source>
</evidence>
<dbReference type="KEGG" id="shi:Shel_12930"/>
<sequence>MPQKISYLLIPILIIAMFITGICIWTPTASFGFCQALLNGIGGPMNMRILHYFLMFGFLIFMCIHIYLANIEGLAPSKLMFFGKEHGGLTYDPDRHVIDGEDALEA</sequence>
<dbReference type="HOGENOM" id="CLU_2221481_0_0_11"/>
<proteinExistence type="predicted"/>
<keyword evidence="3 6" id="KW-0812">Transmembrane</keyword>
<evidence type="ECO:0000313" key="9">
    <source>
        <dbReference type="Proteomes" id="UP000002026"/>
    </source>
</evidence>
<dbReference type="SUPFAM" id="SSF81342">
    <property type="entry name" value="Transmembrane di-heme cytochromes"/>
    <property type="match status" value="1"/>
</dbReference>
<dbReference type="Gene3D" id="1.20.950.20">
    <property type="entry name" value="Transmembrane di-heme cytochromes, Chain C"/>
    <property type="match status" value="1"/>
</dbReference>
<evidence type="ECO:0000256" key="3">
    <source>
        <dbReference type="ARBA" id="ARBA00022692"/>
    </source>
</evidence>
<evidence type="ECO:0000313" key="8">
    <source>
        <dbReference type="EMBL" id="ACV22320.1"/>
    </source>
</evidence>
<dbReference type="GO" id="GO:0005886">
    <property type="term" value="C:plasma membrane"/>
    <property type="evidence" value="ECO:0007669"/>
    <property type="project" value="UniProtKB-SubCell"/>
</dbReference>
<keyword evidence="2" id="KW-1003">Cell membrane</keyword>
<dbReference type="STRING" id="471855.Shel_12930"/>
<dbReference type="InterPro" id="IPR016174">
    <property type="entry name" value="Di-haem_cyt_TM"/>
</dbReference>
<dbReference type="InterPro" id="IPR011577">
    <property type="entry name" value="Cyt_b561_bac/Ni-Hgenase"/>
</dbReference>
<evidence type="ECO:0000256" key="4">
    <source>
        <dbReference type="ARBA" id="ARBA00022989"/>
    </source>
</evidence>
<evidence type="ECO:0000256" key="5">
    <source>
        <dbReference type="ARBA" id="ARBA00023136"/>
    </source>
</evidence>
<feature type="domain" description="Cytochrome b561 bacterial/Ni-hydrogenase" evidence="7">
    <location>
        <begin position="3"/>
        <end position="75"/>
    </location>
</feature>
<protein>
    <recommendedName>
        <fullName evidence="7">Cytochrome b561 bacterial/Ni-hydrogenase domain-containing protein</fullName>
    </recommendedName>
</protein>
<dbReference type="eggNOG" id="COG4117">
    <property type="taxonomic scope" value="Bacteria"/>
</dbReference>
<keyword evidence="4 6" id="KW-1133">Transmembrane helix</keyword>
<dbReference type="Pfam" id="PF01292">
    <property type="entry name" value="Ni_hydr_CYTB"/>
    <property type="match status" value="1"/>
</dbReference>
<gene>
    <name evidence="8" type="ordered locus">Shel_12930</name>
</gene>
<reference evidence="8 9" key="1">
    <citation type="journal article" date="2009" name="Stand. Genomic Sci.">
        <title>Complete genome sequence of Slackia heliotrinireducens type strain (RHS 1).</title>
        <authorList>
            <person name="Pukall R."/>
            <person name="Lapidus A."/>
            <person name="Nolan M."/>
            <person name="Copeland A."/>
            <person name="Glavina Del Rio T."/>
            <person name="Lucas S."/>
            <person name="Chen F."/>
            <person name="Tice H."/>
            <person name="Cheng J.F."/>
            <person name="Chertkov O."/>
            <person name="Bruce D."/>
            <person name="Goodwin L."/>
            <person name="Kuske C."/>
            <person name="Brettin T."/>
            <person name="Detter J.C."/>
            <person name="Han C."/>
            <person name="Pitluck S."/>
            <person name="Pati A."/>
            <person name="Mavrommatis K."/>
            <person name="Ivanova N."/>
            <person name="Ovchinnikova G."/>
            <person name="Chen A."/>
            <person name="Palaniappan K."/>
            <person name="Schneider S."/>
            <person name="Rohde M."/>
            <person name="Chain P."/>
            <person name="D'haeseleer P."/>
            <person name="Goker M."/>
            <person name="Bristow J."/>
            <person name="Eisen J.A."/>
            <person name="Markowitz V."/>
            <person name="Kyrpides N.C."/>
            <person name="Klenk H.P."/>
            <person name="Hugenholtz P."/>
        </authorList>
    </citation>
    <scope>NUCLEOTIDE SEQUENCE [LARGE SCALE GENOMIC DNA]</scope>
    <source>
        <strain evidence="9">ATCC 29202 / DSM 20476 / NCTC 11029 / RHS 1</strain>
    </source>
</reference>
<comment type="subcellular location">
    <subcellularLocation>
        <location evidence="1">Cell membrane</location>
        <topology evidence="1">Multi-pass membrane protein</topology>
    </subcellularLocation>
</comment>
<dbReference type="EMBL" id="CP001684">
    <property type="protein sequence ID" value="ACV22320.1"/>
    <property type="molecule type" value="Genomic_DNA"/>
</dbReference>
<feature type="transmembrane region" description="Helical" evidence="6">
    <location>
        <begin position="49"/>
        <end position="70"/>
    </location>
</feature>
<keyword evidence="5 6" id="KW-0472">Membrane</keyword>